<keyword evidence="3" id="KW-0904">Protein phosphatase</keyword>
<dbReference type="GO" id="GO:0004725">
    <property type="term" value="F:protein tyrosine phosphatase activity"/>
    <property type="evidence" value="ECO:0007669"/>
    <property type="project" value="UniProtKB-EC"/>
</dbReference>
<dbReference type="RefSeq" id="WP_084655843.1">
    <property type="nucleotide sequence ID" value="NZ_MKIE01000006.1"/>
</dbReference>
<comment type="caution">
    <text evidence="6">The sequence shown here is derived from an EMBL/GenBank/DDBJ whole genome shotgun (WGS) entry which is preliminary data.</text>
</comment>
<sequence>MKILFVCTGNTCRSPMAEAVLRQMVEEEGIEDLNVASAGIFAFENQPASENAIAVTEPRGMDLRSHKARRMTKKHIEEYDLILTMTGSHREAILGLTSDGRKVHTLNGYVGRSGEIIDPFGHSVEIYEQTILDMIKSLEMLLEKIRQK</sequence>
<dbReference type="InterPro" id="IPR050438">
    <property type="entry name" value="LMW_PTPase"/>
</dbReference>
<dbReference type="OrthoDB" id="9784339at2"/>
<comment type="similarity">
    <text evidence="1">Belongs to the low molecular weight phosphotyrosine protein phosphatase family.</text>
</comment>
<dbReference type="AlphaFoldDB" id="A0A1S1V5N2"/>
<evidence type="ECO:0000256" key="1">
    <source>
        <dbReference type="ARBA" id="ARBA00011063"/>
    </source>
</evidence>
<gene>
    <name evidence="6" type="primary">ywlE</name>
    <name evidence="6" type="ORF">EUAN_16860</name>
</gene>
<dbReference type="CDD" id="cd16344">
    <property type="entry name" value="LMWPAP"/>
    <property type="match status" value="1"/>
</dbReference>
<dbReference type="PANTHER" id="PTHR11717">
    <property type="entry name" value="LOW MOLECULAR WEIGHT PROTEIN TYROSINE PHOSPHATASE"/>
    <property type="match status" value="1"/>
</dbReference>
<feature type="active site" description="Nucleophile" evidence="4">
    <location>
        <position position="13"/>
    </location>
</feature>
<feature type="active site" description="Nucleophile" evidence="4">
    <location>
        <position position="7"/>
    </location>
</feature>
<evidence type="ECO:0000256" key="2">
    <source>
        <dbReference type="ARBA" id="ARBA00022801"/>
    </source>
</evidence>
<dbReference type="PRINTS" id="PR00719">
    <property type="entry name" value="LMWPTPASE"/>
</dbReference>
<organism evidence="6 7">
    <name type="scientific">Andreesenia angusta</name>
    <dbReference type="NCBI Taxonomy" id="39480"/>
    <lineage>
        <taxon>Bacteria</taxon>
        <taxon>Bacillati</taxon>
        <taxon>Bacillota</taxon>
        <taxon>Tissierellia</taxon>
        <taxon>Tissierellales</taxon>
        <taxon>Gottschalkiaceae</taxon>
        <taxon>Andreesenia</taxon>
    </lineage>
</organism>
<dbReference type="InterPro" id="IPR023485">
    <property type="entry name" value="Ptyr_pPase"/>
</dbReference>
<reference evidence="6 7" key="1">
    <citation type="submission" date="2016-09" db="EMBL/GenBank/DDBJ databases">
        <title>Genome sequence of Eubacterium angustum.</title>
        <authorList>
            <person name="Poehlein A."/>
            <person name="Daniel R."/>
        </authorList>
    </citation>
    <scope>NUCLEOTIDE SEQUENCE [LARGE SCALE GENOMIC DNA]</scope>
    <source>
        <strain evidence="6 7">DSM 1989</strain>
    </source>
</reference>
<keyword evidence="7" id="KW-1185">Reference proteome</keyword>
<evidence type="ECO:0000313" key="7">
    <source>
        <dbReference type="Proteomes" id="UP000180254"/>
    </source>
</evidence>
<dbReference type="PANTHER" id="PTHR11717:SF31">
    <property type="entry name" value="LOW MOLECULAR WEIGHT PROTEIN-TYROSINE-PHOSPHATASE ETP-RELATED"/>
    <property type="match status" value="1"/>
</dbReference>
<accession>A0A1S1V5N2</accession>
<dbReference type="InterPro" id="IPR017867">
    <property type="entry name" value="Tyr_phospatase_low_mol_wt"/>
</dbReference>
<evidence type="ECO:0000256" key="4">
    <source>
        <dbReference type="PIRSR" id="PIRSR617867-1"/>
    </source>
</evidence>
<protein>
    <submittedName>
        <fullName evidence="6">Low molecular weight protein-tyrosine-phosphatase YwlE</fullName>
        <ecNumber evidence="6">3.1.3.48</ecNumber>
    </submittedName>
</protein>
<dbReference type="SMART" id="SM00226">
    <property type="entry name" value="LMWPc"/>
    <property type="match status" value="1"/>
</dbReference>
<dbReference type="EMBL" id="MKIE01000006">
    <property type="protein sequence ID" value="OHW61923.1"/>
    <property type="molecule type" value="Genomic_DNA"/>
</dbReference>
<dbReference type="InterPro" id="IPR036196">
    <property type="entry name" value="Ptyr_pPase_sf"/>
</dbReference>
<dbReference type="Proteomes" id="UP000180254">
    <property type="component" value="Unassembled WGS sequence"/>
</dbReference>
<feature type="domain" description="Phosphotyrosine protein phosphatase I" evidence="5">
    <location>
        <begin position="1"/>
        <end position="144"/>
    </location>
</feature>
<dbReference type="Gene3D" id="3.40.50.2300">
    <property type="match status" value="1"/>
</dbReference>
<dbReference type="Pfam" id="PF01451">
    <property type="entry name" value="LMWPc"/>
    <property type="match status" value="1"/>
</dbReference>
<keyword evidence="2 6" id="KW-0378">Hydrolase</keyword>
<dbReference type="EC" id="3.1.3.48" evidence="6"/>
<evidence type="ECO:0000256" key="3">
    <source>
        <dbReference type="ARBA" id="ARBA00022912"/>
    </source>
</evidence>
<evidence type="ECO:0000259" key="5">
    <source>
        <dbReference type="SMART" id="SM00226"/>
    </source>
</evidence>
<proteinExistence type="inferred from homology"/>
<dbReference type="SUPFAM" id="SSF52788">
    <property type="entry name" value="Phosphotyrosine protein phosphatases I"/>
    <property type="match status" value="1"/>
</dbReference>
<dbReference type="STRING" id="39480.EUAN_16860"/>
<name>A0A1S1V5N2_9FIRM</name>
<evidence type="ECO:0000313" key="6">
    <source>
        <dbReference type="EMBL" id="OHW61923.1"/>
    </source>
</evidence>
<feature type="active site" description="Proton donor" evidence="4">
    <location>
        <position position="118"/>
    </location>
</feature>